<accession>A0A9W4BD20</accession>
<organism evidence="4 5">
    <name type="scientific">Mycobacterium gallinarum</name>
    <dbReference type="NCBI Taxonomy" id="39689"/>
    <lineage>
        <taxon>Bacteria</taxon>
        <taxon>Bacillati</taxon>
        <taxon>Actinomycetota</taxon>
        <taxon>Actinomycetes</taxon>
        <taxon>Mycobacteriales</taxon>
        <taxon>Mycobacteriaceae</taxon>
        <taxon>Mycobacterium</taxon>
    </lineage>
</organism>
<feature type="compositionally biased region" description="Low complexity" evidence="1">
    <location>
        <begin position="126"/>
        <end position="139"/>
    </location>
</feature>
<keyword evidence="5" id="KW-1185">Reference proteome</keyword>
<dbReference type="AlphaFoldDB" id="A0A9W4BD20"/>
<dbReference type="Pfam" id="PF08044">
    <property type="entry name" value="DUF1707"/>
    <property type="match status" value="1"/>
</dbReference>
<dbReference type="EMBL" id="AP022601">
    <property type="protein sequence ID" value="BBY94638.1"/>
    <property type="molecule type" value="Genomic_DNA"/>
</dbReference>
<dbReference type="KEGG" id="mgau:MGALJ_43070"/>
<evidence type="ECO:0000259" key="3">
    <source>
        <dbReference type="Pfam" id="PF08044"/>
    </source>
</evidence>
<dbReference type="Proteomes" id="UP000465785">
    <property type="component" value="Chromosome"/>
</dbReference>
<dbReference type="RefSeq" id="WP_232076242.1">
    <property type="nucleotide sequence ID" value="NZ_AP022601.1"/>
</dbReference>
<evidence type="ECO:0000256" key="2">
    <source>
        <dbReference type="SAM" id="Phobius"/>
    </source>
</evidence>
<feature type="region of interest" description="Disordered" evidence="1">
    <location>
        <begin position="108"/>
        <end position="143"/>
    </location>
</feature>
<dbReference type="PANTHER" id="PTHR40763">
    <property type="entry name" value="MEMBRANE PROTEIN-RELATED"/>
    <property type="match status" value="1"/>
</dbReference>
<sequence length="299" mass="31401">MAARHTPRMRARDTDRNDTCQILDSALAEGQLSMEEHRHRVALATKAGTLGELQDLITDLQPTSAPVTPRPRRTFGMSGKGQLLVAAAVSGVLAIVIVVGVVIANSSDPDTGKPSVAAPPAPAGPAAPKKPADPGAAPDGVEPTVLSLPKQLHTLGGMTGLLDQMRARFGDTTGIELAIFPDRAMLFRPDPNDDQSKLLYTFDNGWGDPTSRPRDDEDNPTDLGAFDVEAVVEALRAAPEMVGVQPSDVSEIVVDIDEVPGPDGAPALELLVQVSSTSGADGYIYLDSAGNTKRVEYPG</sequence>
<keyword evidence="2" id="KW-0472">Membrane</keyword>
<feature type="domain" description="DUF1707" evidence="3">
    <location>
        <begin position="9"/>
        <end position="61"/>
    </location>
</feature>
<protein>
    <recommendedName>
        <fullName evidence="3">DUF1707 domain-containing protein</fullName>
    </recommendedName>
</protein>
<feature type="transmembrane region" description="Helical" evidence="2">
    <location>
        <begin position="83"/>
        <end position="104"/>
    </location>
</feature>
<evidence type="ECO:0000313" key="5">
    <source>
        <dbReference type="Proteomes" id="UP000465785"/>
    </source>
</evidence>
<reference evidence="4 5" key="1">
    <citation type="journal article" date="2019" name="Emerg. Microbes Infect.">
        <title>Comprehensive subspecies identification of 175 nontuberculous mycobacteria species based on 7547 genomic profiles.</title>
        <authorList>
            <person name="Matsumoto Y."/>
            <person name="Kinjo T."/>
            <person name="Motooka D."/>
            <person name="Nabeya D."/>
            <person name="Jung N."/>
            <person name="Uechi K."/>
            <person name="Horii T."/>
            <person name="Iida T."/>
            <person name="Fujita J."/>
            <person name="Nakamura S."/>
        </authorList>
    </citation>
    <scope>NUCLEOTIDE SEQUENCE [LARGE SCALE GENOMIC DNA]</scope>
    <source>
        <strain evidence="4 5">JCM 6399</strain>
    </source>
</reference>
<proteinExistence type="predicted"/>
<evidence type="ECO:0000313" key="4">
    <source>
        <dbReference type="EMBL" id="BBY94638.1"/>
    </source>
</evidence>
<evidence type="ECO:0000256" key="1">
    <source>
        <dbReference type="SAM" id="MobiDB-lite"/>
    </source>
</evidence>
<gene>
    <name evidence="4" type="ORF">MGALJ_43070</name>
</gene>
<dbReference type="InterPro" id="IPR012551">
    <property type="entry name" value="DUF1707_SHOCT-like"/>
</dbReference>
<keyword evidence="2" id="KW-0812">Transmembrane</keyword>
<name>A0A9W4BD20_9MYCO</name>
<dbReference type="PANTHER" id="PTHR40763:SF4">
    <property type="entry name" value="DUF1707 DOMAIN-CONTAINING PROTEIN"/>
    <property type="match status" value="1"/>
</dbReference>
<keyword evidence="2" id="KW-1133">Transmembrane helix</keyword>